<sequence>MTEAADRLFTNAEVHTLTDPDEVHEALAVRDGEIVRLGDAYEVEFLEGVETDVIDCEGRVVLPGFIDAHTHVENLGRYLVHADLSGAESAQECLERLEARAAETDDGAWIQGFGYDESEWDDADYLTREDLDRVSDDRPVVALRVDMHAASLNSVALERFAAELPDGDVRKEDGEPTGVVVEDAAEAVRKGIAPGYEETRDLVTAGLEHAAERGVTAVHDMVRNSVAPRVYRDLEAEGELPTRVRINYWADHLEAVTEVGLATNAGSDRVRTGAIKTYTDGSIGARTAKLGEAYADGDGDTDGEWVVDPDELRDIVDRADAEGYQVTAHAIGDEAIEETVSALEETDDPAGARHRIEHVELATDDHLERMADAGIVASMQPNFHRWAAEGGLYDQRLGEDRRRRTNRLRDVLEAGVPLAFGSDCMPLDPLLGVHHAVTAPTEAQRLSVTEALRAYTRGAAYAGFDEDRLGTLEVGKRADLVVLEESPWEADRIDGIDVAKTVVDGAVVFDGGEA</sequence>
<evidence type="ECO:0000313" key="3">
    <source>
        <dbReference type="Proteomes" id="UP000199161"/>
    </source>
</evidence>
<dbReference type="SUPFAM" id="SSF51556">
    <property type="entry name" value="Metallo-dependent hydrolases"/>
    <property type="match status" value="1"/>
</dbReference>
<dbReference type="AlphaFoldDB" id="A0A1I1D3B2"/>
<dbReference type="Pfam" id="PF07969">
    <property type="entry name" value="Amidohydro_3"/>
    <property type="match status" value="1"/>
</dbReference>
<dbReference type="InterPro" id="IPR033932">
    <property type="entry name" value="YtcJ-like"/>
</dbReference>
<gene>
    <name evidence="2" type="ORF">SAMN05444422_101248</name>
</gene>
<proteinExistence type="predicted"/>
<dbReference type="InterPro" id="IPR011059">
    <property type="entry name" value="Metal-dep_hydrolase_composite"/>
</dbReference>
<organism evidence="2 3">
    <name type="scientific">Natronobacterium haloterrestre</name>
    <name type="common">Halobiforma haloterrestris</name>
    <dbReference type="NCBI Taxonomy" id="148448"/>
    <lineage>
        <taxon>Archaea</taxon>
        <taxon>Methanobacteriati</taxon>
        <taxon>Methanobacteriota</taxon>
        <taxon>Stenosarchaea group</taxon>
        <taxon>Halobacteria</taxon>
        <taxon>Halobacteriales</taxon>
        <taxon>Natrialbaceae</taxon>
        <taxon>Natronobacterium</taxon>
    </lineage>
</organism>
<name>A0A1I1D3B2_NATHA</name>
<dbReference type="InterPro" id="IPR013108">
    <property type="entry name" value="Amidohydro_3"/>
</dbReference>
<dbReference type="Gene3D" id="3.10.310.70">
    <property type="match status" value="1"/>
</dbReference>
<protein>
    <recommendedName>
        <fullName evidence="1">Amidohydrolase 3 domain-containing protein</fullName>
    </recommendedName>
</protein>
<dbReference type="PANTHER" id="PTHR22642:SF2">
    <property type="entry name" value="PROTEIN LONG AFTER FAR-RED 3"/>
    <property type="match status" value="1"/>
</dbReference>
<dbReference type="PANTHER" id="PTHR22642">
    <property type="entry name" value="IMIDAZOLONEPROPIONASE"/>
    <property type="match status" value="1"/>
</dbReference>
<dbReference type="Gene3D" id="2.30.40.10">
    <property type="entry name" value="Urease, subunit C, domain 1"/>
    <property type="match status" value="1"/>
</dbReference>
<dbReference type="EMBL" id="FOKW01000001">
    <property type="protein sequence ID" value="SFB69415.1"/>
    <property type="molecule type" value="Genomic_DNA"/>
</dbReference>
<dbReference type="CDD" id="cd01300">
    <property type="entry name" value="YtcJ_like"/>
    <property type="match status" value="1"/>
</dbReference>
<dbReference type="SUPFAM" id="SSF51338">
    <property type="entry name" value="Composite domain of metallo-dependent hydrolases"/>
    <property type="match status" value="1"/>
</dbReference>
<dbReference type="Proteomes" id="UP000199161">
    <property type="component" value="Unassembled WGS sequence"/>
</dbReference>
<evidence type="ECO:0000259" key="1">
    <source>
        <dbReference type="Pfam" id="PF07969"/>
    </source>
</evidence>
<dbReference type="Gene3D" id="3.20.20.140">
    <property type="entry name" value="Metal-dependent hydrolases"/>
    <property type="match status" value="1"/>
</dbReference>
<evidence type="ECO:0000313" key="2">
    <source>
        <dbReference type="EMBL" id="SFB69415.1"/>
    </source>
</evidence>
<accession>A0A1I1D3B2</accession>
<dbReference type="RefSeq" id="WP_089784653.1">
    <property type="nucleotide sequence ID" value="NZ_FOKW01000001.1"/>
</dbReference>
<dbReference type="GO" id="GO:0016810">
    <property type="term" value="F:hydrolase activity, acting on carbon-nitrogen (but not peptide) bonds"/>
    <property type="evidence" value="ECO:0007669"/>
    <property type="project" value="InterPro"/>
</dbReference>
<reference evidence="3" key="1">
    <citation type="submission" date="2016-10" db="EMBL/GenBank/DDBJ databases">
        <authorList>
            <person name="Varghese N."/>
            <person name="Submissions S."/>
        </authorList>
    </citation>
    <scope>NUCLEOTIDE SEQUENCE [LARGE SCALE GENOMIC DNA]</scope>
    <source>
        <strain evidence="3">DSM 13078</strain>
    </source>
</reference>
<feature type="domain" description="Amidohydrolase 3" evidence="1">
    <location>
        <begin position="52"/>
        <end position="509"/>
    </location>
</feature>
<dbReference type="OrthoDB" id="24954at2157"/>
<keyword evidence="3" id="KW-1185">Reference proteome</keyword>
<dbReference type="InterPro" id="IPR032466">
    <property type="entry name" value="Metal_Hydrolase"/>
</dbReference>